<dbReference type="KEGG" id="pchm:VFPPC_09021"/>
<gene>
    <name evidence="4" type="ORF">VFPPC_09021</name>
</gene>
<organism evidence="4 5">
    <name type="scientific">Pochonia chlamydosporia 170</name>
    <dbReference type="NCBI Taxonomy" id="1380566"/>
    <lineage>
        <taxon>Eukaryota</taxon>
        <taxon>Fungi</taxon>
        <taxon>Dikarya</taxon>
        <taxon>Ascomycota</taxon>
        <taxon>Pezizomycotina</taxon>
        <taxon>Sordariomycetes</taxon>
        <taxon>Hypocreomycetidae</taxon>
        <taxon>Hypocreales</taxon>
        <taxon>Clavicipitaceae</taxon>
        <taxon>Pochonia</taxon>
    </lineage>
</organism>
<keyword evidence="2" id="KW-0732">Signal</keyword>
<dbReference type="InterPro" id="IPR012338">
    <property type="entry name" value="Beta-lactam/transpept-like"/>
</dbReference>
<reference evidence="4 5" key="1">
    <citation type="journal article" date="2016" name="PLoS Pathog.">
        <title>Biosynthesis of antibiotic leucinostatins in bio-control fungus Purpureocillium lilacinum and their inhibition on phytophthora revealed by genome mining.</title>
        <authorList>
            <person name="Wang G."/>
            <person name="Liu Z."/>
            <person name="Lin R."/>
            <person name="Li E."/>
            <person name="Mao Z."/>
            <person name="Ling J."/>
            <person name="Yang Y."/>
            <person name="Yin W.B."/>
            <person name="Xie B."/>
        </authorList>
    </citation>
    <scope>NUCLEOTIDE SEQUENCE [LARGE SCALE GENOMIC DNA]</scope>
    <source>
        <strain evidence="4">170</strain>
    </source>
</reference>
<feature type="signal peptide" evidence="2">
    <location>
        <begin position="1"/>
        <end position="19"/>
    </location>
</feature>
<dbReference type="Gene3D" id="3.40.710.10">
    <property type="entry name" value="DD-peptidase/beta-lactamase superfamily"/>
    <property type="match status" value="1"/>
</dbReference>
<protein>
    <submittedName>
        <fullName evidence="4">Beta-lactamase/transpeptidase-like protein</fullName>
    </submittedName>
</protein>
<dbReference type="InterPro" id="IPR050491">
    <property type="entry name" value="AmpC-like"/>
</dbReference>
<dbReference type="OrthoDB" id="5946976at2759"/>
<dbReference type="PANTHER" id="PTHR46825">
    <property type="entry name" value="D-ALANYL-D-ALANINE-CARBOXYPEPTIDASE/ENDOPEPTIDASE AMPH"/>
    <property type="match status" value="1"/>
</dbReference>
<comment type="caution">
    <text evidence="4">The sequence shown here is derived from an EMBL/GenBank/DDBJ whole genome shotgun (WGS) entry which is preliminary data.</text>
</comment>
<dbReference type="SUPFAM" id="SSF56601">
    <property type="entry name" value="beta-lactamase/transpeptidase-like"/>
    <property type="match status" value="1"/>
</dbReference>
<evidence type="ECO:0000313" key="5">
    <source>
        <dbReference type="Proteomes" id="UP000078397"/>
    </source>
</evidence>
<evidence type="ECO:0000259" key="3">
    <source>
        <dbReference type="Pfam" id="PF00144"/>
    </source>
</evidence>
<dbReference type="InterPro" id="IPR001466">
    <property type="entry name" value="Beta-lactam-related"/>
</dbReference>
<comment type="similarity">
    <text evidence="1">Belongs to the peptidase S12 family.</text>
</comment>
<dbReference type="EMBL" id="LSBJ02000006">
    <property type="protein sequence ID" value="OAQ63123.1"/>
    <property type="molecule type" value="Genomic_DNA"/>
</dbReference>
<feature type="domain" description="Beta-lactamase-related" evidence="3">
    <location>
        <begin position="40"/>
        <end position="377"/>
    </location>
</feature>
<evidence type="ECO:0000313" key="4">
    <source>
        <dbReference type="EMBL" id="OAQ63123.1"/>
    </source>
</evidence>
<dbReference type="Pfam" id="PF00144">
    <property type="entry name" value="Beta-lactamase"/>
    <property type="match status" value="1"/>
</dbReference>
<accession>A0A179FDI3</accession>
<dbReference type="RefSeq" id="XP_018140703.1">
    <property type="nucleotide sequence ID" value="XM_018287625.1"/>
</dbReference>
<dbReference type="PANTHER" id="PTHR46825:SF9">
    <property type="entry name" value="BETA-LACTAMASE-RELATED DOMAIN-CONTAINING PROTEIN"/>
    <property type="match status" value="1"/>
</dbReference>
<feature type="chain" id="PRO_5008101555" evidence="2">
    <location>
        <begin position="20"/>
        <end position="532"/>
    </location>
</feature>
<dbReference type="Gene3D" id="2.40.128.600">
    <property type="match status" value="1"/>
</dbReference>
<dbReference type="GeneID" id="28851619"/>
<dbReference type="STRING" id="1380566.A0A179FDI3"/>
<proteinExistence type="inferred from homology"/>
<evidence type="ECO:0000256" key="2">
    <source>
        <dbReference type="SAM" id="SignalP"/>
    </source>
</evidence>
<name>A0A179FDI3_METCM</name>
<dbReference type="AlphaFoldDB" id="A0A179FDI3"/>
<sequence>MRTLSTLTAAAAILPAVLSTQIPISDGPSTQAKNPFTGDFNNYVDELMDDWKLAGMAVAVIDGDDTFTHAYGHSNLPDTKATPETLWCVGSTTKAQLAASLSHLIHTNAYPALKDGWSTRISSIIRDDFVLQDAWATAHLTLDDAVSHRTGLPSHDFALATYPNSSAPIRDAVRNLRSLPMQLEPRSEWHYCNPMWQVLTHVVETLTGKLLRETLKSVIWEPLGMKSTFMDVESAREASDLSTGYWYDEHTDMYVAMPFIPTAEVSGAGAIISSVTDYAKWVKALLGRDEFLSESVHADIVRPRFINTAEANKGADVSMYALGWVRTTLHGERAIWHSGSTGTHGALVYWLPERKYGVVIFVNYPNAVMEAVMYRLIEEKLNVPMEKRIDITGLAKEALRKQKEDFANATKLLFPDLPTPRLKPSVKPSSLAGTYHHDGYGELTLAEARSRNGETVLVGTRSGVIWRQSVTLEHASGDYWTALWRVSDDDPSQGQAFKARFVMGSDGGVEGLEVTYRAGGGFLEGVVFYERV</sequence>
<evidence type="ECO:0000256" key="1">
    <source>
        <dbReference type="ARBA" id="ARBA00038215"/>
    </source>
</evidence>
<keyword evidence="5" id="KW-1185">Reference proteome</keyword>
<dbReference type="Proteomes" id="UP000078397">
    <property type="component" value="Unassembled WGS sequence"/>
</dbReference>